<evidence type="ECO:0000259" key="2">
    <source>
        <dbReference type="Pfam" id="PF17921"/>
    </source>
</evidence>
<feature type="region of interest" description="Disordered" evidence="1">
    <location>
        <begin position="1"/>
        <end position="97"/>
    </location>
</feature>
<accession>A0A4S8KNE0</accession>
<dbReference type="EMBL" id="ML180536">
    <property type="protein sequence ID" value="THU77147.1"/>
    <property type="molecule type" value="Genomic_DNA"/>
</dbReference>
<keyword evidence="4" id="KW-1185">Reference proteome</keyword>
<dbReference type="InterPro" id="IPR041588">
    <property type="entry name" value="Integrase_H2C2"/>
</dbReference>
<protein>
    <recommendedName>
        <fullName evidence="2">Integrase zinc-binding domain-containing protein</fullName>
    </recommendedName>
</protein>
<proteinExistence type="predicted"/>
<sequence length="230" mass="25933">MPLVTGLEAKSARKNRFSDVPSVETGRPETSKEFAKRMKKFVRVAGPRRAQEGGSTLQQQEIASTSGSRVEKQLDSYQNNSPEHSKSHDSDMPELVPESRDALPANALAQILTRSSDGIDLLAQIKNKYDQDPFYKKIVEAPKDFKNFEYTDGLVYQRLSDSTKVLCIPRILVNGRSSVEIVISEAHSLLAHLGPSKTLTYLREQVWWKDMVTSPNEMRIRSISDFFCIV</sequence>
<organism evidence="3 4">
    <name type="scientific">Dendrothele bispora (strain CBS 962.96)</name>
    <dbReference type="NCBI Taxonomy" id="1314807"/>
    <lineage>
        <taxon>Eukaryota</taxon>
        <taxon>Fungi</taxon>
        <taxon>Dikarya</taxon>
        <taxon>Basidiomycota</taxon>
        <taxon>Agaricomycotina</taxon>
        <taxon>Agaricomycetes</taxon>
        <taxon>Agaricomycetidae</taxon>
        <taxon>Agaricales</taxon>
        <taxon>Agaricales incertae sedis</taxon>
        <taxon>Dendrothele</taxon>
    </lineage>
</organism>
<feature type="domain" description="Integrase zinc-binding" evidence="2">
    <location>
        <begin position="178"/>
        <end position="212"/>
    </location>
</feature>
<dbReference type="Gene3D" id="1.10.340.70">
    <property type="match status" value="1"/>
</dbReference>
<dbReference type="AlphaFoldDB" id="A0A4S8KNE0"/>
<dbReference type="OrthoDB" id="3249394at2759"/>
<feature type="compositionally biased region" description="Basic and acidic residues" evidence="1">
    <location>
        <begin position="26"/>
        <end position="36"/>
    </location>
</feature>
<evidence type="ECO:0000313" key="4">
    <source>
        <dbReference type="Proteomes" id="UP000297245"/>
    </source>
</evidence>
<feature type="compositionally biased region" description="Basic and acidic residues" evidence="1">
    <location>
        <begin position="83"/>
        <end position="97"/>
    </location>
</feature>
<evidence type="ECO:0000313" key="3">
    <source>
        <dbReference type="EMBL" id="THU77147.1"/>
    </source>
</evidence>
<dbReference type="Pfam" id="PF17921">
    <property type="entry name" value="Integrase_H2C2"/>
    <property type="match status" value="1"/>
</dbReference>
<name>A0A4S8KNE0_DENBC</name>
<gene>
    <name evidence="3" type="ORF">K435DRAFT_703038</name>
</gene>
<feature type="compositionally biased region" description="Polar residues" evidence="1">
    <location>
        <begin position="53"/>
        <end position="68"/>
    </location>
</feature>
<evidence type="ECO:0000256" key="1">
    <source>
        <dbReference type="SAM" id="MobiDB-lite"/>
    </source>
</evidence>
<reference evidence="3 4" key="1">
    <citation type="journal article" date="2019" name="Nat. Ecol. Evol.">
        <title>Megaphylogeny resolves global patterns of mushroom evolution.</title>
        <authorList>
            <person name="Varga T."/>
            <person name="Krizsan K."/>
            <person name="Foldi C."/>
            <person name="Dima B."/>
            <person name="Sanchez-Garcia M."/>
            <person name="Sanchez-Ramirez S."/>
            <person name="Szollosi G.J."/>
            <person name="Szarkandi J.G."/>
            <person name="Papp V."/>
            <person name="Albert L."/>
            <person name="Andreopoulos W."/>
            <person name="Angelini C."/>
            <person name="Antonin V."/>
            <person name="Barry K.W."/>
            <person name="Bougher N.L."/>
            <person name="Buchanan P."/>
            <person name="Buyck B."/>
            <person name="Bense V."/>
            <person name="Catcheside P."/>
            <person name="Chovatia M."/>
            <person name="Cooper J."/>
            <person name="Damon W."/>
            <person name="Desjardin D."/>
            <person name="Finy P."/>
            <person name="Geml J."/>
            <person name="Haridas S."/>
            <person name="Hughes K."/>
            <person name="Justo A."/>
            <person name="Karasinski D."/>
            <person name="Kautmanova I."/>
            <person name="Kiss B."/>
            <person name="Kocsube S."/>
            <person name="Kotiranta H."/>
            <person name="LaButti K.M."/>
            <person name="Lechner B.E."/>
            <person name="Liimatainen K."/>
            <person name="Lipzen A."/>
            <person name="Lukacs Z."/>
            <person name="Mihaltcheva S."/>
            <person name="Morgado L.N."/>
            <person name="Niskanen T."/>
            <person name="Noordeloos M.E."/>
            <person name="Ohm R.A."/>
            <person name="Ortiz-Santana B."/>
            <person name="Ovrebo C."/>
            <person name="Racz N."/>
            <person name="Riley R."/>
            <person name="Savchenko A."/>
            <person name="Shiryaev A."/>
            <person name="Soop K."/>
            <person name="Spirin V."/>
            <person name="Szebenyi C."/>
            <person name="Tomsovsky M."/>
            <person name="Tulloss R.E."/>
            <person name="Uehling J."/>
            <person name="Grigoriev I.V."/>
            <person name="Vagvolgyi C."/>
            <person name="Papp T."/>
            <person name="Martin F.M."/>
            <person name="Miettinen O."/>
            <person name="Hibbett D.S."/>
            <person name="Nagy L.G."/>
        </authorList>
    </citation>
    <scope>NUCLEOTIDE SEQUENCE [LARGE SCALE GENOMIC DNA]</scope>
    <source>
        <strain evidence="3 4">CBS 962.96</strain>
    </source>
</reference>
<dbReference type="Proteomes" id="UP000297245">
    <property type="component" value="Unassembled WGS sequence"/>
</dbReference>